<name>G9B6L7_9ADEN</name>
<protein>
    <submittedName>
        <fullName evidence="1">Uncharacterized protein</fullName>
    </submittedName>
</protein>
<keyword evidence="2" id="KW-1185">Reference proteome</keyword>
<dbReference type="OrthoDB" id="20820at10239"/>
<proteinExistence type="predicted"/>
<accession>G9B6L7</accession>
<sequence length="165" mass="18976">MEAADSADEIDTTEPLQVSKISSINRFYSGTRRTFPPISEDTFIYHFCGGQVDCVLIENYGTYKLSEYNFGQLFMEAGGVYLEFKLPMHKMFQAALACKWPLFDFEYVVNVYTDMGVAIYELPSTDYWPTVLSWFAWQCLTNGIQFFSFVKLLGEHTNDYGTIFA</sequence>
<organism evidence="1 2">
    <name type="scientific">South Polar skua adenovirus 1</name>
    <dbReference type="NCBI Taxonomy" id="2848087"/>
    <lineage>
        <taxon>Viruses</taxon>
        <taxon>Varidnaviria</taxon>
        <taxon>Bamfordvirae</taxon>
        <taxon>Preplasmiviricota</taxon>
        <taxon>Polisuviricotina</taxon>
        <taxon>Pharingeaviricetes</taxon>
        <taxon>Rowavirales</taxon>
        <taxon>Adenoviridae</taxon>
        <taxon>Siadenovirus</taxon>
        <taxon>Siadenovirus stercorariidae</taxon>
        <taxon>Skua siadenovirus A</taxon>
    </lineage>
</organism>
<dbReference type="Proteomes" id="UP000169712">
    <property type="component" value="Segment"/>
</dbReference>
<evidence type="ECO:0000313" key="1">
    <source>
        <dbReference type="EMBL" id="ADP30833.1"/>
    </source>
</evidence>
<dbReference type="RefSeq" id="YP_004935950.1">
    <property type="nucleotide sequence ID" value="NC_016437.1"/>
</dbReference>
<reference evidence="1 2" key="1">
    <citation type="journal article" date="2012" name="Virology">
        <title>Full genome analysis of a novel adenovirus from the South Polar skua (Catharacta maccormicki) in Antarctica.</title>
        <authorList>
            <person name="Park Y.M."/>
            <person name="Kim J.H."/>
            <person name="Gu S.H."/>
            <person name="Lee S.Y."/>
            <person name="Lee M.G."/>
            <person name="Kang Y.K."/>
            <person name="Kang S.H."/>
            <person name="Kim H.J."/>
            <person name="Song J.W."/>
        </authorList>
    </citation>
    <scope>NUCLEOTIDE SEQUENCE [LARGE SCALE GENOMIC DNA]</scope>
    <source>
        <strain evidence="1">T03</strain>
    </source>
</reference>
<evidence type="ECO:0000313" key="2">
    <source>
        <dbReference type="Proteomes" id="UP000169712"/>
    </source>
</evidence>
<dbReference type="EMBL" id="HM585353">
    <property type="protein sequence ID" value="ADP30833.1"/>
    <property type="molecule type" value="Genomic_DNA"/>
</dbReference>
<dbReference type="KEGG" id="vg:11467767"/>
<dbReference type="GeneID" id="11467767"/>